<feature type="transmembrane region" description="Helical" evidence="6">
    <location>
        <begin position="82"/>
        <end position="104"/>
    </location>
</feature>
<evidence type="ECO:0000313" key="7">
    <source>
        <dbReference type="EMBL" id="MBM7556929.1"/>
    </source>
</evidence>
<accession>A0A939BR20</accession>
<evidence type="ECO:0000256" key="5">
    <source>
        <dbReference type="ARBA" id="ARBA00023136"/>
    </source>
</evidence>
<dbReference type="Proteomes" id="UP000774000">
    <property type="component" value="Unassembled WGS sequence"/>
</dbReference>
<feature type="transmembrane region" description="Helical" evidence="6">
    <location>
        <begin position="219"/>
        <end position="236"/>
    </location>
</feature>
<feature type="transmembrane region" description="Helical" evidence="6">
    <location>
        <begin position="177"/>
        <end position="199"/>
    </location>
</feature>
<feature type="transmembrane region" description="Helical" evidence="6">
    <location>
        <begin position="330"/>
        <end position="355"/>
    </location>
</feature>
<keyword evidence="2" id="KW-1003">Cell membrane</keyword>
<proteinExistence type="predicted"/>
<evidence type="ECO:0000256" key="3">
    <source>
        <dbReference type="ARBA" id="ARBA00022692"/>
    </source>
</evidence>
<comment type="subcellular location">
    <subcellularLocation>
        <location evidence="1">Cell membrane</location>
        <topology evidence="1">Multi-pass membrane protein</topology>
    </subcellularLocation>
</comment>
<dbReference type="InterPro" id="IPR002797">
    <property type="entry name" value="Polysacc_synth"/>
</dbReference>
<feature type="transmembrane region" description="Helical" evidence="6">
    <location>
        <begin position="425"/>
        <end position="442"/>
    </location>
</feature>
<keyword evidence="4 6" id="KW-1133">Transmembrane helix</keyword>
<keyword evidence="8" id="KW-1185">Reference proteome</keyword>
<keyword evidence="5 6" id="KW-0472">Membrane</keyword>
<feature type="transmembrane region" description="Helical" evidence="6">
    <location>
        <begin position="448"/>
        <end position="472"/>
    </location>
</feature>
<dbReference type="PANTHER" id="PTHR30250:SF27">
    <property type="entry name" value="POLYSACCHARIDE BIOSYNTHESIS PROTEIN"/>
    <property type="match status" value="1"/>
</dbReference>
<dbReference type="Pfam" id="PF01943">
    <property type="entry name" value="Polysacc_synt"/>
    <property type="match status" value="1"/>
</dbReference>
<evidence type="ECO:0000256" key="2">
    <source>
        <dbReference type="ARBA" id="ARBA00022475"/>
    </source>
</evidence>
<keyword evidence="3 6" id="KW-0812">Transmembrane</keyword>
<feature type="transmembrane region" description="Helical" evidence="6">
    <location>
        <begin position="39"/>
        <end position="61"/>
    </location>
</feature>
<protein>
    <submittedName>
        <fullName evidence="7">O-antigen/teichoic acid export membrane protein</fullName>
    </submittedName>
</protein>
<evidence type="ECO:0000313" key="8">
    <source>
        <dbReference type="Proteomes" id="UP000774000"/>
    </source>
</evidence>
<sequence>MKEELLDVTKKSGIVFIGKIIGVVFGLIFNILAARFMGANIYGSFMYVYTVISFFPLIVKMGLDQGLISFIPKVNQNKKKNLITFSLFLTFFLAIICSVIIVFSSDFIADNILSNVQLSSLIRLVAPLIIFLTFIELAKGVFRSISKVNHFVIAKSIMIPFFKLLSVSVAYVFGYKLFGLVGAFYISLLVSSIYLLNVIRKLNLITLLNLKYSSDYKQLILFSFPLLLTGILGYLINRTDTFMIGYFLSEDKVGIYNIALKVGRMSSFILTSFNTIFASTISTLYHKGNMKRLTKMYKVITKWVVGANLVFFSIILLFNEQIMRLFGTEFMMGGFALILISIGQLVNAGVGSAGYINIMTGYPEYEFYLNSLTASVNIVMNYFLIPRFGIEGAALASLVSIALANILRLALVYKNYNIHPYNISYLRLVFIIFSSCFFVNGLDVVINLHWFLELIVLSTVFIGLVSILYYYLGLSTEDQIIIDSILKKVRET</sequence>
<gene>
    <name evidence="7" type="ORF">JOC47_001783</name>
</gene>
<feature type="transmembrane region" description="Helical" evidence="6">
    <location>
        <begin position="12"/>
        <end position="33"/>
    </location>
</feature>
<name>A0A939BR20_9FIRM</name>
<reference evidence="7" key="1">
    <citation type="submission" date="2021-01" db="EMBL/GenBank/DDBJ databases">
        <title>Genomic Encyclopedia of Type Strains, Phase IV (KMG-IV): sequencing the most valuable type-strain genomes for metagenomic binning, comparative biology and taxonomic classification.</title>
        <authorList>
            <person name="Goeker M."/>
        </authorList>
    </citation>
    <scope>NUCLEOTIDE SEQUENCE</scope>
    <source>
        <strain evidence="7">DSM 23230</strain>
    </source>
</reference>
<organism evidence="7 8">
    <name type="scientific">Halanaerobacter jeridensis</name>
    <dbReference type="NCBI Taxonomy" id="706427"/>
    <lineage>
        <taxon>Bacteria</taxon>
        <taxon>Bacillati</taxon>
        <taxon>Bacillota</taxon>
        <taxon>Clostridia</taxon>
        <taxon>Halanaerobiales</taxon>
        <taxon>Halobacteroidaceae</taxon>
        <taxon>Halanaerobacter</taxon>
    </lineage>
</organism>
<feature type="transmembrane region" description="Helical" evidence="6">
    <location>
        <begin position="265"/>
        <end position="285"/>
    </location>
</feature>
<evidence type="ECO:0000256" key="6">
    <source>
        <dbReference type="SAM" id="Phobius"/>
    </source>
</evidence>
<feature type="transmembrane region" description="Helical" evidence="6">
    <location>
        <begin position="297"/>
        <end position="318"/>
    </location>
</feature>
<dbReference type="AlphaFoldDB" id="A0A939BR20"/>
<evidence type="ECO:0000256" key="1">
    <source>
        <dbReference type="ARBA" id="ARBA00004651"/>
    </source>
</evidence>
<evidence type="ECO:0000256" key="4">
    <source>
        <dbReference type="ARBA" id="ARBA00022989"/>
    </source>
</evidence>
<feature type="transmembrane region" description="Helical" evidence="6">
    <location>
        <begin position="116"/>
        <end position="138"/>
    </location>
</feature>
<feature type="transmembrane region" description="Helical" evidence="6">
    <location>
        <begin position="150"/>
        <end position="171"/>
    </location>
</feature>
<dbReference type="CDD" id="cd13128">
    <property type="entry name" value="MATE_Wzx_like"/>
    <property type="match status" value="1"/>
</dbReference>
<dbReference type="RefSeq" id="WP_204701700.1">
    <property type="nucleotide sequence ID" value="NZ_JAFBDQ010000008.1"/>
</dbReference>
<comment type="caution">
    <text evidence="7">The sequence shown here is derived from an EMBL/GenBank/DDBJ whole genome shotgun (WGS) entry which is preliminary data.</text>
</comment>
<dbReference type="EMBL" id="JAFBDQ010000008">
    <property type="protein sequence ID" value="MBM7556929.1"/>
    <property type="molecule type" value="Genomic_DNA"/>
</dbReference>
<dbReference type="GO" id="GO:0005886">
    <property type="term" value="C:plasma membrane"/>
    <property type="evidence" value="ECO:0007669"/>
    <property type="project" value="UniProtKB-SubCell"/>
</dbReference>
<feature type="transmembrane region" description="Helical" evidence="6">
    <location>
        <begin position="367"/>
        <end position="386"/>
    </location>
</feature>
<dbReference type="InterPro" id="IPR050833">
    <property type="entry name" value="Poly_Biosynth_Transport"/>
</dbReference>
<feature type="transmembrane region" description="Helical" evidence="6">
    <location>
        <begin position="392"/>
        <end position="413"/>
    </location>
</feature>
<dbReference type="PANTHER" id="PTHR30250">
    <property type="entry name" value="PST FAMILY PREDICTED COLANIC ACID TRANSPORTER"/>
    <property type="match status" value="1"/>
</dbReference>